<dbReference type="EMBL" id="FQXK01000005">
    <property type="protein sequence ID" value="SHH56557.1"/>
    <property type="molecule type" value="Genomic_DNA"/>
</dbReference>
<name>A0A1M5U0L0_BUTFI</name>
<protein>
    <submittedName>
        <fullName evidence="3">Uncharacterized protein</fullName>
    </submittedName>
</protein>
<proteinExistence type="predicted"/>
<evidence type="ECO:0000256" key="1">
    <source>
        <dbReference type="SAM" id="MobiDB-lite"/>
    </source>
</evidence>
<keyword evidence="4" id="KW-1185">Reference proteome</keyword>
<feature type="compositionally biased region" description="Low complexity" evidence="1">
    <location>
        <begin position="33"/>
        <end position="47"/>
    </location>
</feature>
<dbReference type="STRING" id="1121131.SAMN02745229_00683"/>
<sequence>MTMRKKILLIYVICTFAMTGCRLTTSGADDSSQDNSLSMDESSSSDSSIEDSDDSSTDSSNGLIGQADDLPWESPMSDYVPESPFSQYIEFVKGEKTTKWDDNHFSDYILGKYKYVCCDISGDGVQELIVSFNTDDAERLIAFSYNGEEDTIYVVLDQDTNSEYDRISKNGFVLVNIYKDESGNMISGKTDEVSCTQWIDAVMTDGYNHGYADYVYEWKREAGSSEFEGPSEEIYDQIMEMADDQVTLYEGVNPEDMIPYLKECEENFENSYEDFKLFKQQGNGLFYCNNSDVPDNEYKDAESAYEAFINDETCVRCEYVKEPFNSNFSYVYGDKYHISSWYVPEYSESVETRELDCGSDGSKELLIDITSTTAIDNVYVISFYEGHLYLRFTGESSARSRFDIGDDGYIYSSGSSSAYTSGEKEAFFDSNVDFHFIYVLHVVSSEDLEEYFPEAFEISGAGEGSTIYIYEIDGEEYYVPYSLWEPADEEDYTDFMNACIECGISFSKQEEVDALIEEKKAEYGF</sequence>
<reference evidence="4" key="1">
    <citation type="submission" date="2016-11" db="EMBL/GenBank/DDBJ databases">
        <authorList>
            <person name="Varghese N."/>
            <person name="Submissions S."/>
        </authorList>
    </citation>
    <scope>NUCLEOTIDE SEQUENCE [LARGE SCALE GENOMIC DNA]</scope>
    <source>
        <strain evidence="4">DSM 3071</strain>
    </source>
</reference>
<organism evidence="3 4">
    <name type="scientific">Butyrivibrio fibrisolvens DSM 3071</name>
    <dbReference type="NCBI Taxonomy" id="1121131"/>
    <lineage>
        <taxon>Bacteria</taxon>
        <taxon>Bacillati</taxon>
        <taxon>Bacillota</taxon>
        <taxon>Clostridia</taxon>
        <taxon>Lachnospirales</taxon>
        <taxon>Lachnospiraceae</taxon>
        <taxon>Butyrivibrio</taxon>
    </lineage>
</organism>
<evidence type="ECO:0000313" key="3">
    <source>
        <dbReference type="EMBL" id="SHH56557.1"/>
    </source>
</evidence>
<feature type="chain" id="PRO_5039211529" evidence="2">
    <location>
        <begin position="20"/>
        <end position="525"/>
    </location>
</feature>
<dbReference type="Proteomes" id="UP000184278">
    <property type="component" value="Unassembled WGS sequence"/>
</dbReference>
<gene>
    <name evidence="3" type="ORF">SAMN02745229_00683</name>
</gene>
<evidence type="ECO:0000256" key="2">
    <source>
        <dbReference type="SAM" id="SignalP"/>
    </source>
</evidence>
<evidence type="ECO:0000313" key="4">
    <source>
        <dbReference type="Proteomes" id="UP000184278"/>
    </source>
</evidence>
<dbReference type="AlphaFoldDB" id="A0A1M5U0L0"/>
<keyword evidence="2" id="KW-0732">Signal</keyword>
<feature type="region of interest" description="Disordered" evidence="1">
    <location>
        <begin position="26"/>
        <end position="76"/>
    </location>
</feature>
<dbReference type="PROSITE" id="PS51257">
    <property type="entry name" value="PROKAR_LIPOPROTEIN"/>
    <property type="match status" value="1"/>
</dbReference>
<accession>A0A1M5U0L0</accession>
<feature type="signal peptide" evidence="2">
    <location>
        <begin position="1"/>
        <end position="19"/>
    </location>
</feature>